<accession>X0T3U8</accession>
<dbReference type="InterPro" id="IPR027417">
    <property type="entry name" value="P-loop_NTPase"/>
</dbReference>
<dbReference type="Pfam" id="PF00271">
    <property type="entry name" value="Helicase_C"/>
    <property type="match status" value="1"/>
</dbReference>
<organism evidence="2">
    <name type="scientific">marine sediment metagenome</name>
    <dbReference type="NCBI Taxonomy" id="412755"/>
    <lineage>
        <taxon>unclassified sequences</taxon>
        <taxon>metagenomes</taxon>
        <taxon>ecological metagenomes</taxon>
    </lineage>
</organism>
<comment type="caution">
    <text evidence="2">The sequence shown here is derived from an EMBL/GenBank/DDBJ whole genome shotgun (WGS) entry which is preliminary data.</text>
</comment>
<protein>
    <recommendedName>
        <fullName evidence="1">Helicase C-terminal domain-containing protein</fullName>
    </recommendedName>
</protein>
<proteinExistence type="predicted"/>
<reference evidence="2" key="1">
    <citation type="journal article" date="2014" name="Front. Microbiol.">
        <title>High frequency of phylogenetically diverse reductive dehalogenase-homologous genes in deep subseafloor sedimentary metagenomes.</title>
        <authorList>
            <person name="Kawai M."/>
            <person name="Futagami T."/>
            <person name="Toyoda A."/>
            <person name="Takaki Y."/>
            <person name="Nishi S."/>
            <person name="Hori S."/>
            <person name="Arai W."/>
            <person name="Tsubouchi T."/>
            <person name="Morono Y."/>
            <person name="Uchiyama I."/>
            <person name="Ito T."/>
            <person name="Fujiyama A."/>
            <person name="Inagaki F."/>
            <person name="Takami H."/>
        </authorList>
    </citation>
    <scope>NUCLEOTIDE SEQUENCE</scope>
    <source>
        <strain evidence="2">Expedition CK06-06</strain>
    </source>
</reference>
<dbReference type="Gene3D" id="3.40.50.300">
    <property type="entry name" value="P-loop containing nucleotide triphosphate hydrolases"/>
    <property type="match status" value="1"/>
</dbReference>
<gene>
    <name evidence="2" type="ORF">S01H1_09275</name>
</gene>
<evidence type="ECO:0000313" key="2">
    <source>
        <dbReference type="EMBL" id="GAF82847.1"/>
    </source>
</evidence>
<dbReference type="AlphaFoldDB" id="X0T3U8"/>
<feature type="domain" description="Helicase C-terminal" evidence="1">
    <location>
        <begin position="34"/>
        <end position="99"/>
    </location>
</feature>
<sequence>MVEKVAALVVDGAPVLAFFLKQDDVVEISKLPGWAAITGATPRRRREEVIEGFNQGRFDGLAVTYGVASCGYRFPGAKTLAFAEINNDPTVMAQAAHRAPQAKTVLV</sequence>
<dbReference type="EMBL" id="BARS01004744">
    <property type="protein sequence ID" value="GAF82847.1"/>
    <property type="molecule type" value="Genomic_DNA"/>
</dbReference>
<name>X0T3U8_9ZZZZ</name>
<evidence type="ECO:0000259" key="1">
    <source>
        <dbReference type="Pfam" id="PF00271"/>
    </source>
</evidence>
<dbReference type="InterPro" id="IPR001650">
    <property type="entry name" value="Helicase_C-like"/>
</dbReference>
<dbReference type="SUPFAM" id="SSF52540">
    <property type="entry name" value="P-loop containing nucleoside triphosphate hydrolases"/>
    <property type="match status" value="1"/>
</dbReference>